<reference evidence="2 3" key="1">
    <citation type="submission" date="2023-04" db="EMBL/GenBank/DDBJ databases">
        <title>Complete genome sequence of Alisedimentitalea scapharcae.</title>
        <authorList>
            <person name="Rong J.-C."/>
            <person name="Yi M.-L."/>
            <person name="Zhao Q."/>
        </authorList>
    </citation>
    <scope>NUCLEOTIDE SEQUENCE [LARGE SCALE GENOMIC DNA]</scope>
    <source>
        <strain evidence="2 3">KCTC 42119</strain>
    </source>
</reference>
<dbReference type="InterPro" id="IPR036249">
    <property type="entry name" value="Thioredoxin-like_sf"/>
</dbReference>
<proteinExistence type="predicted"/>
<dbReference type="CDD" id="cd03024">
    <property type="entry name" value="DsbA_FrnE"/>
    <property type="match status" value="1"/>
</dbReference>
<dbReference type="EMBL" id="CP123584">
    <property type="protein sequence ID" value="WZK90444.1"/>
    <property type="molecule type" value="Genomic_DNA"/>
</dbReference>
<keyword evidence="3" id="KW-1185">Reference proteome</keyword>
<evidence type="ECO:0000313" key="2">
    <source>
        <dbReference type="EMBL" id="WZK90444.1"/>
    </source>
</evidence>
<dbReference type="PANTHER" id="PTHR13887:SF41">
    <property type="entry name" value="THIOREDOXIN SUPERFAMILY PROTEIN"/>
    <property type="match status" value="1"/>
</dbReference>
<gene>
    <name evidence="2" type="ORF">QEZ52_07840</name>
</gene>
<evidence type="ECO:0000259" key="1">
    <source>
        <dbReference type="Pfam" id="PF01323"/>
    </source>
</evidence>
<dbReference type="InterPro" id="IPR001853">
    <property type="entry name" value="DSBA-like_thioredoxin_dom"/>
</dbReference>
<dbReference type="RefSeq" id="WP_406649211.1">
    <property type="nucleotide sequence ID" value="NZ_CP123584.1"/>
</dbReference>
<dbReference type="Pfam" id="PF01323">
    <property type="entry name" value="DSBA"/>
    <property type="match status" value="1"/>
</dbReference>
<sequence>MTTTTAATVQVDIISDVVCPWCIVGFRQLSQALEREGIRAAVRWHPFELNPDMGIDGQNLREHLMQKYGISAEDSIAARQRLTDLGADLGIDFNFTDEMRMVNTFRAHQLLDWAEDSDKQTDLKQALFAAYFTKGLDVSDSDVLVGMAESVGLDPDEARRLLNSGERAQQVRQKQQFWTSRGITGVPAMVFAGKYLVTGAQGTDAYADVLTRCLAEAA</sequence>
<accession>A0ABZ2XYP3</accession>
<evidence type="ECO:0000313" key="3">
    <source>
        <dbReference type="Proteomes" id="UP001623232"/>
    </source>
</evidence>
<name>A0ABZ2XYP3_9RHOB</name>
<dbReference type="PANTHER" id="PTHR13887">
    <property type="entry name" value="GLUTATHIONE S-TRANSFERASE KAPPA"/>
    <property type="match status" value="1"/>
</dbReference>
<dbReference type="Gene3D" id="3.40.30.10">
    <property type="entry name" value="Glutaredoxin"/>
    <property type="match status" value="1"/>
</dbReference>
<feature type="domain" description="DSBA-like thioredoxin" evidence="1">
    <location>
        <begin position="10"/>
        <end position="210"/>
    </location>
</feature>
<dbReference type="SUPFAM" id="SSF52833">
    <property type="entry name" value="Thioredoxin-like"/>
    <property type="match status" value="1"/>
</dbReference>
<protein>
    <submittedName>
        <fullName evidence="2">DsbA family oxidoreductase</fullName>
    </submittedName>
</protein>
<dbReference type="Proteomes" id="UP001623232">
    <property type="component" value="Chromosome"/>
</dbReference>
<organism evidence="2 3">
    <name type="scientific">Aliisedimentitalea scapharcae</name>
    <dbReference type="NCBI Taxonomy" id="1524259"/>
    <lineage>
        <taxon>Bacteria</taxon>
        <taxon>Pseudomonadati</taxon>
        <taxon>Pseudomonadota</taxon>
        <taxon>Alphaproteobacteria</taxon>
        <taxon>Rhodobacterales</taxon>
        <taxon>Roseobacteraceae</taxon>
        <taxon>Aliisedimentitalea</taxon>
    </lineage>
</organism>